<gene>
    <name evidence="2" type="ORF">PQBR57_0319</name>
</gene>
<dbReference type="EMBL" id="LN713926">
    <property type="protein sequence ID" value="CEK42272.1"/>
    <property type="molecule type" value="Genomic_DNA"/>
</dbReference>
<reference evidence="2" key="2">
    <citation type="submission" date="2015-06" db="EMBL/GenBank/DDBJ databases">
        <title>Environmentally co-occuring mercury resistance plasmids are genetically and phenotypically diverse and confer variable context-dependent fitness effects.</title>
        <authorList>
            <person name="Hall J.P.J."/>
            <person name="Harrison E."/>
            <person name="Lilley A.K."/>
            <person name="Paterson S."/>
            <person name="Spiers A.J."/>
            <person name="Brockhurst M.A."/>
        </authorList>
    </citation>
    <scope>NUCLEOTIDE SEQUENCE [LARGE SCALE GENOMIC DNA]</scope>
    <source>
        <strain evidence="2">SBW25</strain>
        <plasmid evidence="2">pQBR57</plasmid>
    </source>
</reference>
<proteinExistence type="predicted"/>
<protein>
    <submittedName>
        <fullName evidence="2">Uncharacterized protein</fullName>
    </submittedName>
</protein>
<geneLocation type="plasmid" evidence="2">
    <name>pQBR57</name>
</geneLocation>
<reference evidence="2" key="1">
    <citation type="submission" date="2014-12" db="EMBL/GenBank/DDBJ databases">
        <authorList>
            <person name="Hall J."/>
        </authorList>
    </citation>
    <scope>NUCLEOTIDE SEQUENCE [LARGE SCALE GENOMIC DNA]</scope>
    <source>
        <strain evidence="2">SBW25</strain>
        <plasmid evidence="2">pQBR57</plasmid>
    </source>
</reference>
<organism evidence="2">
    <name type="scientific">Pseudomonas fluorescens (strain SBW25)</name>
    <dbReference type="NCBI Taxonomy" id="216595"/>
    <lineage>
        <taxon>Bacteria</taxon>
        <taxon>Pseudomonadati</taxon>
        <taxon>Pseudomonadota</taxon>
        <taxon>Gammaproteobacteria</taxon>
        <taxon>Pseudomonadales</taxon>
        <taxon>Pseudomonadaceae</taxon>
        <taxon>Pseudomonas</taxon>
    </lineage>
</organism>
<sequence>MNKTPGERRSWAKKYVGKDTTESSLTVDLDHPGFQTVS</sequence>
<keyword evidence="2" id="KW-0614">Plasmid</keyword>
<accession>A0A0G4E5M2</accession>
<evidence type="ECO:0000256" key="1">
    <source>
        <dbReference type="SAM" id="MobiDB-lite"/>
    </source>
</evidence>
<feature type="compositionally biased region" description="Basic and acidic residues" evidence="1">
    <location>
        <begin position="1"/>
        <end position="21"/>
    </location>
</feature>
<feature type="region of interest" description="Disordered" evidence="1">
    <location>
        <begin position="1"/>
        <end position="38"/>
    </location>
</feature>
<dbReference type="AlphaFoldDB" id="A0A0G4E5M2"/>
<evidence type="ECO:0000313" key="2">
    <source>
        <dbReference type="EMBL" id="CEK42272.1"/>
    </source>
</evidence>
<name>A0A0G4E5M2_PSEFS</name>